<dbReference type="GO" id="GO:0032259">
    <property type="term" value="P:methylation"/>
    <property type="evidence" value="ECO:0007669"/>
    <property type="project" value="UniProtKB-KW"/>
</dbReference>
<sequence length="273" mass="30694">MLTDIKTIREAVLATVVESRKKLTPVELEKRLIQNLGTRKTAIKTAIRKLVDDRELIYSYHYGCSFLEQSFNKPTRISHRVVIKPPDTKYRPESDEVVINIQPGVSFGSGEHPTTRLALRSLEQVLFDSEFYRGQKDLPALDIGTGSGVLAIAAAKLGVKRVVGVDVDPCARAEARQNVQLNNLERRIEIHAQQVETIDQKFGLITANLRYPTLKRLSPCIAQLSEIGGAFIVSGLKTDEESDLVRVYSQSRLKCVWKAYEKDWVGLAFERLS</sequence>
<keyword evidence="1 4" id="KW-0489">Methyltransferase</keyword>
<dbReference type="Pfam" id="PF06325">
    <property type="entry name" value="PrmA"/>
    <property type="match status" value="1"/>
</dbReference>
<evidence type="ECO:0000313" key="5">
    <source>
        <dbReference type="Proteomes" id="UP000605201"/>
    </source>
</evidence>
<dbReference type="Proteomes" id="UP000605201">
    <property type="component" value="Unassembled WGS sequence"/>
</dbReference>
<evidence type="ECO:0000256" key="3">
    <source>
        <dbReference type="SAM" id="Coils"/>
    </source>
</evidence>
<reference evidence="4 5" key="1">
    <citation type="submission" date="2020-08" db="EMBL/GenBank/DDBJ databases">
        <title>Bridging the membrane lipid divide: bacteria of the FCB group superphylum have the potential to synthesize archaeal ether lipids.</title>
        <authorList>
            <person name="Villanueva L."/>
            <person name="Von Meijenfeldt F.A.B."/>
            <person name="Westbye A.B."/>
            <person name="Yadav S."/>
            <person name="Hopmans E.C."/>
            <person name="Dutilh B.E."/>
            <person name="Sinninghe Damste J.S."/>
        </authorList>
    </citation>
    <scope>NUCLEOTIDE SEQUENCE [LARGE SCALE GENOMIC DNA]</scope>
    <source>
        <strain evidence="4">NIOZ-UU17</strain>
    </source>
</reference>
<accession>A0A8J6P255</accession>
<protein>
    <submittedName>
        <fullName evidence="4">50S ribosomal protein L11 methyltransferase</fullName>
    </submittedName>
</protein>
<dbReference type="PANTHER" id="PTHR43648">
    <property type="entry name" value="ELECTRON TRANSFER FLAVOPROTEIN BETA SUBUNIT LYSINE METHYLTRANSFERASE"/>
    <property type="match status" value="1"/>
</dbReference>
<comment type="caution">
    <text evidence="4">The sequence shown here is derived from an EMBL/GenBank/DDBJ whole genome shotgun (WGS) entry which is preliminary data.</text>
</comment>
<evidence type="ECO:0000256" key="1">
    <source>
        <dbReference type="ARBA" id="ARBA00022603"/>
    </source>
</evidence>
<proteinExistence type="predicted"/>
<dbReference type="Gene3D" id="3.40.50.150">
    <property type="entry name" value="Vaccinia Virus protein VP39"/>
    <property type="match status" value="1"/>
</dbReference>
<keyword evidence="4" id="KW-0689">Ribosomal protein</keyword>
<evidence type="ECO:0000256" key="2">
    <source>
        <dbReference type="ARBA" id="ARBA00022679"/>
    </source>
</evidence>
<keyword evidence="3" id="KW-0175">Coiled coil</keyword>
<dbReference type="EMBL" id="JACNIG010000152">
    <property type="protein sequence ID" value="MBC8431520.1"/>
    <property type="molecule type" value="Genomic_DNA"/>
</dbReference>
<dbReference type="CDD" id="cd02440">
    <property type="entry name" value="AdoMet_MTases"/>
    <property type="match status" value="1"/>
</dbReference>
<dbReference type="GO" id="GO:0005840">
    <property type="term" value="C:ribosome"/>
    <property type="evidence" value="ECO:0007669"/>
    <property type="project" value="UniProtKB-KW"/>
</dbReference>
<keyword evidence="2" id="KW-0808">Transferase</keyword>
<feature type="coiled-coil region" evidence="3">
    <location>
        <begin position="174"/>
        <end position="201"/>
    </location>
</feature>
<name>A0A8J6P255_9BACT</name>
<dbReference type="InterPro" id="IPR050078">
    <property type="entry name" value="Ribosomal_L11_MeTrfase_PrmA"/>
</dbReference>
<dbReference type="AlphaFoldDB" id="A0A8J6P255"/>
<keyword evidence="4" id="KW-0687">Ribonucleoprotein</keyword>
<organism evidence="4 5">
    <name type="scientific">Candidatus Desulfatibia vada</name>
    <dbReference type="NCBI Taxonomy" id="2841696"/>
    <lineage>
        <taxon>Bacteria</taxon>
        <taxon>Pseudomonadati</taxon>
        <taxon>Thermodesulfobacteriota</taxon>
        <taxon>Desulfobacteria</taxon>
        <taxon>Desulfobacterales</taxon>
        <taxon>Desulfobacterales incertae sedis</taxon>
        <taxon>Candidatus Desulfatibia</taxon>
    </lineage>
</organism>
<dbReference type="PANTHER" id="PTHR43648:SF1">
    <property type="entry name" value="ELECTRON TRANSFER FLAVOPROTEIN BETA SUBUNIT LYSINE METHYLTRANSFERASE"/>
    <property type="match status" value="1"/>
</dbReference>
<dbReference type="InterPro" id="IPR029063">
    <property type="entry name" value="SAM-dependent_MTases_sf"/>
</dbReference>
<evidence type="ECO:0000313" key="4">
    <source>
        <dbReference type="EMBL" id="MBC8431520.1"/>
    </source>
</evidence>
<gene>
    <name evidence="4" type="ORF">H8D96_06330</name>
</gene>
<dbReference type="SUPFAM" id="SSF53335">
    <property type="entry name" value="S-adenosyl-L-methionine-dependent methyltransferases"/>
    <property type="match status" value="1"/>
</dbReference>
<dbReference type="GO" id="GO:0008276">
    <property type="term" value="F:protein methyltransferase activity"/>
    <property type="evidence" value="ECO:0007669"/>
    <property type="project" value="TreeGrafter"/>
</dbReference>